<accession>A0A316TJA1</accession>
<evidence type="ECO:0000256" key="4">
    <source>
        <dbReference type="PROSITE-ProRule" id="PRU00335"/>
    </source>
</evidence>
<dbReference type="PROSITE" id="PS50977">
    <property type="entry name" value="HTH_TETR_2"/>
    <property type="match status" value="1"/>
</dbReference>
<keyword evidence="1" id="KW-0805">Transcription regulation</keyword>
<proteinExistence type="predicted"/>
<protein>
    <submittedName>
        <fullName evidence="6">TetR family transcriptional regulator</fullName>
    </submittedName>
</protein>
<evidence type="ECO:0000313" key="6">
    <source>
        <dbReference type="EMBL" id="PWN03309.1"/>
    </source>
</evidence>
<dbReference type="PROSITE" id="PS01081">
    <property type="entry name" value="HTH_TETR_1"/>
    <property type="match status" value="1"/>
</dbReference>
<dbReference type="AlphaFoldDB" id="A0A316TJA1"/>
<evidence type="ECO:0000259" key="5">
    <source>
        <dbReference type="PROSITE" id="PS50977"/>
    </source>
</evidence>
<dbReference type="RefSeq" id="WP_109693398.1">
    <property type="nucleotide sequence ID" value="NZ_QGDD01000003.1"/>
</dbReference>
<dbReference type="PRINTS" id="PR00455">
    <property type="entry name" value="HTHTETR"/>
</dbReference>
<reference evidence="6 7" key="1">
    <citation type="submission" date="2018-05" db="EMBL/GenBank/DDBJ databases">
        <title>Nocardioides silvaticus genome.</title>
        <authorList>
            <person name="Li C."/>
            <person name="Wang G."/>
        </authorList>
    </citation>
    <scope>NUCLEOTIDE SEQUENCE [LARGE SCALE GENOMIC DNA]</scope>
    <source>
        <strain evidence="6 7">CCTCC AB 2018079</strain>
    </source>
</reference>
<evidence type="ECO:0000256" key="3">
    <source>
        <dbReference type="ARBA" id="ARBA00023163"/>
    </source>
</evidence>
<organism evidence="6 7">
    <name type="scientific">Nocardioides silvaticus</name>
    <dbReference type="NCBI Taxonomy" id="2201891"/>
    <lineage>
        <taxon>Bacteria</taxon>
        <taxon>Bacillati</taxon>
        <taxon>Actinomycetota</taxon>
        <taxon>Actinomycetes</taxon>
        <taxon>Propionibacteriales</taxon>
        <taxon>Nocardioidaceae</taxon>
        <taxon>Nocardioides</taxon>
    </lineage>
</organism>
<name>A0A316TJA1_9ACTN</name>
<dbReference type="Proteomes" id="UP000245507">
    <property type="component" value="Unassembled WGS sequence"/>
</dbReference>
<evidence type="ECO:0000256" key="2">
    <source>
        <dbReference type="ARBA" id="ARBA00023125"/>
    </source>
</evidence>
<dbReference type="InterPro" id="IPR041347">
    <property type="entry name" value="MftR_C"/>
</dbReference>
<feature type="domain" description="HTH tetR-type" evidence="5">
    <location>
        <begin position="17"/>
        <end position="77"/>
    </location>
</feature>
<keyword evidence="7" id="KW-1185">Reference proteome</keyword>
<feature type="DNA-binding region" description="H-T-H motif" evidence="4">
    <location>
        <begin position="40"/>
        <end position="59"/>
    </location>
</feature>
<sequence>MTEAAPEPRGRRELNRIRTRQAIADAAARLVGERGIERTTVDDIAAAAGIGRATFFRHFESKELAIAAGLSGAAIFVLVGILEEIPDEVGPLDAVRRASARLGEDFEAQRAMFLEQARLSWSSPALMAWTLHLYVDWEVAIAASVARRFDDLVPGDPRPRLVGAITMAAWRLAVDAWLTDDGAGDLPRLIQDHLAAIDVPRRNP</sequence>
<dbReference type="Pfam" id="PF17754">
    <property type="entry name" value="TetR_C_14"/>
    <property type="match status" value="1"/>
</dbReference>
<dbReference type="GO" id="GO:0000976">
    <property type="term" value="F:transcription cis-regulatory region binding"/>
    <property type="evidence" value="ECO:0007669"/>
    <property type="project" value="TreeGrafter"/>
</dbReference>
<dbReference type="InterPro" id="IPR001647">
    <property type="entry name" value="HTH_TetR"/>
</dbReference>
<evidence type="ECO:0000313" key="7">
    <source>
        <dbReference type="Proteomes" id="UP000245507"/>
    </source>
</evidence>
<keyword evidence="2 4" id="KW-0238">DNA-binding</keyword>
<dbReference type="PANTHER" id="PTHR30055:SF238">
    <property type="entry name" value="MYCOFACTOCIN BIOSYNTHESIS TRANSCRIPTIONAL REGULATOR MFTR-RELATED"/>
    <property type="match status" value="1"/>
</dbReference>
<dbReference type="OrthoDB" id="3787664at2"/>
<dbReference type="Gene3D" id="1.10.357.10">
    <property type="entry name" value="Tetracycline Repressor, domain 2"/>
    <property type="match status" value="1"/>
</dbReference>
<dbReference type="PANTHER" id="PTHR30055">
    <property type="entry name" value="HTH-TYPE TRANSCRIPTIONAL REGULATOR RUTR"/>
    <property type="match status" value="1"/>
</dbReference>
<dbReference type="Gene3D" id="1.10.10.60">
    <property type="entry name" value="Homeodomain-like"/>
    <property type="match status" value="1"/>
</dbReference>
<dbReference type="Pfam" id="PF00440">
    <property type="entry name" value="TetR_N"/>
    <property type="match status" value="1"/>
</dbReference>
<keyword evidence="3" id="KW-0804">Transcription</keyword>
<comment type="caution">
    <text evidence="6">The sequence shown here is derived from an EMBL/GenBank/DDBJ whole genome shotgun (WGS) entry which is preliminary data.</text>
</comment>
<dbReference type="InterPro" id="IPR050109">
    <property type="entry name" value="HTH-type_TetR-like_transc_reg"/>
</dbReference>
<dbReference type="EMBL" id="QGDD01000003">
    <property type="protein sequence ID" value="PWN03309.1"/>
    <property type="molecule type" value="Genomic_DNA"/>
</dbReference>
<dbReference type="SUPFAM" id="SSF46689">
    <property type="entry name" value="Homeodomain-like"/>
    <property type="match status" value="1"/>
</dbReference>
<dbReference type="InterPro" id="IPR009057">
    <property type="entry name" value="Homeodomain-like_sf"/>
</dbReference>
<dbReference type="GO" id="GO:0003700">
    <property type="term" value="F:DNA-binding transcription factor activity"/>
    <property type="evidence" value="ECO:0007669"/>
    <property type="project" value="TreeGrafter"/>
</dbReference>
<gene>
    <name evidence="6" type="ORF">DJ010_09355</name>
</gene>
<dbReference type="InterPro" id="IPR023772">
    <property type="entry name" value="DNA-bd_HTH_TetR-type_CS"/>
</dbReference>
<evidence type="ECO:0000256" key="1">
    <source>
        <dbReference type="ARBA" id="ARBA00023015"/>
    </source>
</evidence>